<dbReference type="AlphaFoldDB" id="A0A2P4YD68"/>
<organism evidence="1 2">
    <name type="scientific">Phytophthora palmivora</name>
    <dbReference type="NCBI Taxonomy" id="4796"/>
    <lineage>
        <taxon>Eukaryota</taxon>
        <taxon>Sar</taxon>
        <taxon>Stramenopiles</taxon>
        <taxon>Oomycota</taxon>
        <taxon>Peronosporomycetes</taxon>
        <taxon>Peronosporales</taxon>
        <taxon>Peronosporaceae</taxon>
        <taxon>Phytophthora</taxon>
    </lineage>
</organism>
<evidence type="ECO:0000313" key="2">
    <source>
        <dbReference type="Proteomes" id="UP000237271"/>
    </source>
</evidence>
<keyword evidence="2" id="KW-1185">Reference proteome</keyword>
<gene>
    <name evidence="1" type="ORF">PHPALM_7095</name>
</gene>
<dbReference type="OrthoDB" id="113629at2759"/>
<name>A0A2P4YD68_9STRA</name>
<evidence type="ECO:0000313" key="1">
    <source>
        <dbReference type="EMBL" id="POM75756.1"/>
    </source>
</evidence>
<reference evidence="1 2" key="1">
    <citation type="journal article" date="2017" name="Genome Biol. Evol.">
        <title>Phytophthora megakarya and P. palmivora, closely related causal agents of cacao black pod rot, underwent increases in genome sizes and gene numbers by different mechanisms.</title>
        <authorList>
            <person name="Ali S.S."/>
            <person name="Shao J."/>
            <person name="Lary D.J."/>
            <person name="Kronmiller B."/>
            <person name="Shen D."/>
            <person name="Strem M.D."/>
            <person name="Amoako-Attah I."/>
            <person name="Akrofi A.Y."/>
            <person name="Begoude B.A."/>
            <person name="Ten Hoopen G.M."/>
            <person name="Coulibaly K."/>
            <person name="Kebe B.I."/>
            <person name="Melnick R.L."/>
            <person name="Guiltinan M.J."/>
            <person name="Tyler B.M."/>
            <person name="Meinhardt L.W."/>
            <person name="Bailey B.A."/>
        </authorList>
    </citation>
    <scope>NUCLEOTIDE SEQUENCE [LARGE SCALE GENOMIC DNA]</scope>
    <source>
        <strain evidence="2">sbr112.9</strain>
    </source>
</reference>
<protein>
    <submittedName>
        <fullName evidence="1">Pol protein</fullName>
    </submittedName>
</protein>
<sequence length="89" mass="9810">MVKFALNSAVHASTGFTPFYLNGLRRPQLTLRGGTDASIVSVGEARKVFSSLVLEIEPETLQRQLSSFIDDRLTLISRVRDAMASALDR</sequence>
<dbReference type="Proteomes" id="UP000237271">
    <property type="component" value="Unassembled WGS sequence"/>
</dbReference>
<comment type="caution">
    <text evidence="1">The sequence shown here is derived from an EMBL/GenBank/DDBJ whole genome shotgun (WGS) entry which is preliminary data.</text>
</comment>
<accession>A0A2P4YD68</accession>
<proteinExistence type="predicted"/>
<dbReference type="EMBL" id="NCKW01003661">
    <property type="protein sequence ID" value="POM75756.1"/>
    <property type="molecule type" value="Genomic_DNA"/>
</dbReference>